<evidence type="ECO:0000256" key="3">
    <source>
        <dbReference type="SAM" id="MobiDB-lite"/>
    </source>
</evidence>
<feature type="non-terminal residue" evidence="5">
    <location>
        <position position="481"/>
    </location>
</feature>
<sequence>MEFDELLSQVRDLLQREERVSYRASKVRFEIDDDHLEAVKDELIYAKKLATDEDNRVLVRTGDAETTPALTPQPEPTTPPHAPETPPPLVTPTPVEPHTSDAERRQLTVMFCDLVGSTSLSGELDPEDLRDVIRSYQSACTEVIQGYDGHIAQHLGDGLLVYFGYPQAHEDDPQRAVHTGLGLVESLKNLNARLETDRGIQLSIRVGIHTGLVVIGEIGSGSRLEQLALGETPNIAARVEGIAEPNTVAISADTYRLVEGYFDCEVTGEYNLKGVAQPVTAYRVRQQSGKQNRLDVTASRGLTPLAGRESELSLLLDRWEQAKSGQGQVVLLSGEAGIGKSRLIRTLRDRVSTEPHNRLECRCSPYFQNTTLYPLNDLTERTCGFDQQDTNEDKLHKLEANLSQFRPDIKTTVPILAFPLSIPLPEDRYPPLNLTPQRRKEKALETIISLLLEAAEREPVLFILEDLHWVDATTIELLDPE</sequence>
<dbReference type="PROSITE" id="PS50125">
    <property type="entry name" value="GUANYLATE_CYCLASE_2"/>
    <property type="match status" value="1"/>
</dbReference>
<dbReference type="Pfam" id="PF13191">
    <property type="entry name" value="AAA_16"/>
    <property type="match status" value="1"/>
</dbReference>
<dbReference type="EMBL" id="AZHX01000819">
    <property type="protein sequence ID" value="ETX05966.1"/>
    <property type="molecule type" value="Genomic_DNA"/>
</dbReference>
<name>W4M7R9_9BACT</name>
<feature type="region of interest" description="Disordered" evidence="3">
    <location>
        <begin position="63"/>
        <end position="100"/>
    </location>
</feature>
<organism evidence="5 6">
    <name type="scientific">Candidatus Entotheonella gemina</name>
    <dbReference type="NCBI Taxonomy" id="1429439"/>
    <lineage>
        <taxon>Bacteria</taxon>
        <taxon>Pseudomonadati</taxon>
        <taxon>Nitrospinota/Tectimicrobiota group</taxon>
        <taxon>Candidatus Tectimicrobiota</taxon>
        <taxon>Candidatus Entotheonellia</taxon>
        <taxon>Candidatus Entotheonellales</taxon>
        <taxon>Candidatus Entotheonellaceae</taxon>
        <taxon>Candidatus Entotheonella</taxon>
    </lineage>
</organism>
<dbReference type="CDD" id="cd07302">
    <property type="entry name" value="CHD"/>
    <property type="match status" value="1"/>
</dbReference>
<dbReference type="SMART" id="SM00044">
    <property type="entry name" value="CYCc"/>
    <property type="match status" value="1"/>
</dbReference>
<dbReference type="SUPFAM" id="SSF52540">
    <property type="entry name" value="P-loop containing nucleoside triphosphate hydrolases"/>
    <property type="match status" value="1"/>
</dbReference>
<dbReference type="Gene3D" id="3.30.70.1230">
    <property type="entry name" value="Nucleotide cyclase"/>
    <property type="match status" value="1"/>
</dbReference>
<dbReference type="PANTHER" id="PTHR16305:SF28">
    <property type="entry name" value="GUANYLATE CYCLASE DOMAIN-CONTAINING PROTEIN"/>
    <property type="match status" value="1"/>
</dbReference>
<dbReference type="SUPFAM" id="SSF55073">
    <property type="entry name" value="Nucleotide cyclase"/>
    <property type="match status" value="1"/>
</dbReference>
<dbReference type="GO" id="GO:0005524">
    <property type="term" value="F:ATP binding"/>
    <property type="evidence" value="ECO:0007669"/>
    <property type="project" value="UniProtKB-KW"/>
</dbReference>
<feature type="compositionally biased region" description="Pro residues" evidence="3">
    <location>
        <begin position="71"/>
        <end position="95"/>
    </location>
</feature>
<dbReference type="GO" id="GO:0009190">
    <property type="term" value="P:cyclic nucleotide biosynthetic process"/>
    <property type="evidence" value="ECO:0007669"/>
    <property type="project" value="InterPro"/>
</dbReference>
<evidence type="ECO:0000256" key="2">
    <source>
        <dbReference type="ARBA" id="ARBA00022840"/>
    </source>
</evidence>
<dbReference type="InterPro" id="IPR027417">
    <property type="entry name" value="P-loop_NTPase"/>
</dbReference>
<gene>
    <name evidence="5" type="ORF">ETSY2_19920</name>
</gene>
<reference evidence="5 6" key="1">
    <citation type="journal article" date="2014" name="Nature">
        <title>An environmental bacterial taxon with a large and distinct metabolic repertoire.</title>
        <authorList>
            <person name="Wilson M.C."/>
            <person name="Mori T."/>
            <person name="Ruckert C."/>
            <person name="Uria A.R."/>
            <person name="Helf M.J."/>
            <person name="Takada K."/>
            <person name="Gernert C."/>
            <person name="Steffens U.A."/>
            <person name="Heycke N."/>
            <person name="Schmitt S."/>
            <person name="Rinke C."/>
            <person name="Helfrich E.J."/>
            <person name="Brachmann A.O."/>
            <person name="Gurgui C."/>
            <person name="Wakimoto T."/>
            <person name="Kracht M."/>
            <person name="Crusemann M."/>
            <person name="Hentschel U."/>
            <person name="Abe I."/>
            <person name="Matsunaga S."/>
            <person name="Kalinowski J."/>
            <person name="Takeyama H."/>
            <person name="Piel J."/>
        </authorList>
    </citation>
    <scope>NUCLEOTIDE SEQUENCE [LARGE SCALE GENOMIC DNA]</scope>
    <source>
        <strain evidence="6">TSY2</strain>
    </source>
</reference>
<evidence type="ECO:0000256" key="1">
    <source>
        <dbReference type="ARBA" id="ARBA00022741"/>
    </source>
</evidence>
<dbReference type="InterPro" id="IPR001054">
    <property type="entry name" value="A/G_cyclase"/>
</dbReference>
<feature type="domain" description="Guanylate cyclase" evidence="4">
    <location>
        <begin position="108"/>
        <end position="240"/>
    </location>
</feature>
<protein>
    <recommendedName>
        <fullName evidence="4">Guanylate cyclase domain-containing protein</fullName>
    </recommendedName>
</protein>
<evidence type="ECO:0000313" key="6">
    <source>
        <dbReference type="Proteomes" id="UP000019140"/>
    </source>
</evidence>
<evidence type="ECO:0000259" key="4">
    <source>
        <dbReference type="PROSITE" id="PS50125"/>
    </source>
</evidence>
<dbReference type="InterPro" id="IPR029787">
    <property type="entry name" value="Nucleotide_cyclase"/>
</dbReference>
<dbReference type="HOGENOM" id="CLU_046823_0_0_7"/>
<keyword evidence="1" id="KW-0547">Nucleotide-binding</keyword>
<dbReference type="Gene3D" id="3.40.50.300">
    <property type="entry name" value="P-loop containing nucleotide triphosphate hydrolases"/>
    <property type="match status" value="1"/>
</dbReference>
<dbReference type="GO" id="GO:0005737">
    <property type="term" value="C:cytoplasm"/>
    <property type="evidence" value="ECO:0007669"/>
    <property type="project" value="TreeGrafter"/>
</dbReference>
<dbReference type="InterPro" id="IPR041664">
    <property type="entry name" value="AAA_16"/>
</dbReference>
<comment type="caution">
    <text evidence="5">The sequence shown here is derived from an EMBL/GenBank/DDBJ whole genome shotgun (WGS) entry which is preliminary data.</text>
</comment>
<dbReference type="AlphaFoldDB" id="W4M7R9"/>
<dbReference type="GO" id="GO:0004016">
    <property type="term" value="F:adenylate cyclase activity"/>
    <property type="evidence" value="ECO:0007669"/>
    <property type="project" value="TreeGrafter"/>
</dbReference>
<dbReference type="Pfam" id="PF00211">
    <property type="entry name" value="Guanylate_cyc"/>
    <property type="match status" value="1"/>
</dbReference>
<dbReference type="Proteomes" id="UP000019140">
    <property type="component" value="Unassembled WGS sequence"/>
</dbReference>
<dbReference type="PANTHER" id="PTHR16305">
    <property type="entry name" value="TESTICULAR SOLUBLE ADENYLYL CYCLASE"/>
    <property type="match status" value="1"/>
</dbReference>
<accession>W4M7R9</accession>
<dbReference type="GO" id="GO:0035556">
    <property type="term" value="P:intracellular signal transduction"/>
    <property type="evidence" value="ECO:0007669"/>
    <property type="project" value="InterPro"/>
</dbReference>
<keyword evidence="2" id="KW-0067">ATP-binding</keyword>
<keyword evidence="6" id="KW-1185">Reference proteome</keyword>
<evidence type="ECO:0000313" key="5">
    <source>
        <dbReference type="EMBL" id="ETX05966.1"/>
    </source>
</evidence>
<proteinExistence type="predicted"/>